<accession>A0A3N4IZU8</accession>
<comment type="similarity">
    <text evidence="6">Belongs to the UTP23/FCF1 family. UTP23 subfamily.</text>
</comment>
<keyword evidence="2" id="KW-0690">Ribosome biogenesis</keyword>
<organism evidence="10 11">
    <name type="scientific">Ascobolus immersus RN42</name>
    <dbReference type="NCBI Taxonomy" id="1160509"/>
    <lineage>
        <taxon>Eukaryota</taxon>
        <taxon>Fungi</taxon>
        <taxon>Dikarya</taxon>
        <taxon>Ascomycota</taxon>
        <taxon>Pezizomycotina</taxon>
        <taxon>Pezizomycetes</taxon>
        <taxon>Pezizales</taxon>
        <taxon>Ascobolaceae</taxon>
        <taxon>Ascobolus</taxon>
    </lineage>
</organism>
<dbReference type="GO" id="GO:0032040">
    <property type="term" value="C:small-subunit processome"/>
    <property type="evidence" value="ECO:0007669"/>
    <property type="project" value="InterPro"/>
</dbReference>
<name>A0A3N4IZU8_ASCIM</name>
<evidence type="ECO:0000256" key="7">
    <source>
        <dbReference type="ARBA" id="ARBA00076388"/>
    </source>
</evidence>
<dbReference type="EMBL" id="ML119647">
    <property type="protein sequence ID" value="RPA87174.1"/>
    <property type="molecule type" value="Genomic_DNA"/>
</dbReference>
<comment type="subcellular location">
    <subcellularLocation>
        <location evidence="1">Nucleus</location>
        <location evidence="1">Nucleolus</location>
    </subcellularLocation>
</comment>
<dbReference type="Gene3D" id="3.40.50.1010">
    <property type="entry name" value="5'-nuclease"/>
    <property type="match status" value="1"/>
</dbReference>
<evidence type="ECO:0000256" key="2">
    <source>
        <dbReference type="ARBA" id="ARBA00022517"/>
    </source>
</evidence>
<keyword evidence="11" id="KW-1185">Reference proteome</keyword>
<dbReference type="GO" id="GO:0006364">
    <property type="term" value="P:rRNA processing"/>
    <property type="evidence" value="ECO:0007669"/>
    <property type="project" value="UniProtKB-KW"/>
</dbReference>
<reference evidence="10 11" key="1">
    <citation type="journal article" date="2018" name="Nat. Ecol. Evol.">
        <title>Pezizomycetes genomes reveal the molecular basis of ectomycorrhizal truffle lifestyle.</title>
        <authorList>
            <person name="Murat C."/>
            <person name="Payen T."/>
            <person name="Noel B."/>
            <person name="Kuo A."/>
            <person name="Morin E."/>
            <person name="Chen J."/>
            <person name="Kohler A."/>
            <person name="Krizsan K."/>
            <person name="Balestrini R."/>
            <person name="Da Silva C."/>
            <person name="Montanini B."/>
            <person name="Hainaut M."/>
            <person name="Levati E."/>
            <person name="Barry K.W."/>
            <person name="Belfiori B."/>
            <person name="Cichocki N."/>
            <person name="Clum A."/>
            <person name="Dockter R.B."/>
            <person name="Fauchery L."/>
            <person name="Guy J."/>
            <person name="Iotti M."/>
            <person name="Le Tacon F."/>
            <person name="Lindquist E.A."/>
            <person name="Lipzen A."/>
            <person name="Malagnac F."/>
            <person name="Mello A."/>
            <person name="Molinier V."/>
            <person name="Miyauchi S."/>
            <person name="Poulain J."/>
            <person name="Riccioni C."/>
            <person name="Rubini A."/>
            <person name="Sitrit Y."/>
            <person name="Splivallo R."/>
            <person name="Traeger S."/>
            <person name="Wang M."/>
            <person name="Zifcakova L."/>
            <person name="Wipf D."/>
            <person name="Zambonelli A."/>
            <person name="Paolocci F."/>
            <person name="Nowrousian M."/>
            <person name="Ottonello S."/>
            <person name="Baldrian P."/>
            <person name="Spatafora J.W."/>
            <person name="Henrissat B."/>
            <person name="Nagy L.G."/>
            <person name="Aury J.M."/>
            <person name="Wincker P."/>
            <person name="Grigoriev I.V."/>
            <person name="Bonfante P."/>
            <person name="Martin F.M."/>
        </authorList>
    </citation>
    <scope>NUCLEOTIDE SEQUENCE [LARGE SCALE GENOMIC DNA]</scope>
    <source>
        <strain evidence="10 11">RN42</strain>
    </source>
</reference>
<comment type="function">
    <text evidence="5">Involved in rRNA-processing and ribosome biogenesis.</text>
</comment>
<dbReference type="InterPro" id="IPR029060">
    <property type="entry name" value="PIN-like_dom_sf"/>
</dbReference>
<evidence type="ECO:0000313" key="11">
    <source>
        <dbReference type="Proteomes" id="UP000275078"/>
    </source>
</evidence>
<evidence type="ECO:0000256" key="5">
    <source>
        <dbReference type="ARBA" id="ARBA00037300"/>
    </source>
</evidence>
<protein>
    <recommendedName>
        <fullName evidence="7">U three protein 23</fullName>
    </recommendedName>
</protein>
<evidence type="ECO:0000256" key="6">
    <source>
        <dbReference type="ARBA" id="ARBA00038503"/>
    </source>
</evidence>
<dbReference type="InterPro" id="IPR057776">
    <property type="entry name" value="UTP23_sensor"/>
</dbReference>
<dbReference type="PANTHER" id="PTHR12416">
    <property type="entry name" value="RRNA-PROCESSING PROTEIN UTP23 HOMOLOG"/>
    <property type="match status" value="1"/>
</dbReference>
<dbReference type="CDD" id="cd09865">
    <property type="entry name" value="PIN_ScUtp23p-like"/>
    <property type="match status" value="1"/>
</dbReference>
<feature type="region of interest" description="Disordered" evidence="8">
    <location>
        <begin position="182"/>
        <end position="340"/>
    </location>
</feature>
<proteinExistence type="inferred from homology"/>
<evidence type="ECO:0000313" key="10">
    <source>
        <dbReference type="EMBL" id="RPA87174.1"/>
    </source>
</evidence>
<dbReference type="Proteomes" id="UP000275078">
    <property type="component" value="Unassembled WGS sequence"/>
</dbReference>
<dbReference type="FunFam" id="3.40.50.1010:FF:000006">
    <property type="entry name" value="rRNA-processing protein UTP23 homolog"/>
    <property type="match status" value="1"/>
</dbReference>
<evidence type="ECO:0000256" key="4">
    <source>
        <dbReference type="ARBA" id="ARBA00023242"/>
    </source>
</evidence>
<feature type="compositionally biased region" description="Basic residues" evidence="8">
    <location>
        <begin position="296"/>
        <end position="307"/>
    </location>
</feature>
<dbReference type="STRING" id="1160509.A0A3N4IZU8"/>
<dbReference type="Pfam" id="PF24779">
    <property type="entry name" value="UTP23_sensor"/>
    <property type="match status" value="1"/>
</dbReference>
<keyword evidence="4" id="KW-0539">Nucleus</keyword>
<sequence>MGKRHKTYKKLMQKYHINFGFREPYQVLVDSGFVSETKRFHMEQPKILERTISGTCKLMITQCSLRHLYNHDPPLPKETIEWAKSLEKRRCGHHVLPDPLSELECFESVVIKDNQNKHRLCLAVQDVDIRRRFREIPGVPMFYTKRSVLIMEHESEQTEEARRVRHLEKMYEGLVRKPAVLKRKRKRREEQAQEGGEPMDVDVEEGPEKKKKKKRGPKEPNPLSVKKPKKEKESKKGGEDKEGKINEDSETKAEKKEDGEEKAEKKKEKKVKETTSEESAQKEDTQAEGGEDVATRQKKKRRKRGKGSKGDKGGASEGGETTAQEAEAGGDAAGEEDGGE</sequence>
<gene>
    <name evidence="10" type="ORF">BJ508DRAFT_410718</name>
</gene>
<dbReference type="InterPro" id="IPR006984">
    <property type="entry name" value="Fcf1/UTP23"/>
</dbReference>
<dbReference type="OrthoDB" id="25675at2759"/>
<dbReference type="SUPFAM" id="SSF88723">
    <property type="entry name" value="PIN domain-like"/>
    <property type="match status" value="1"/>
</dbReference>
<dbReference type="Pfam" id="PF04900">
    <property type="entry name" value="Fcf1"/>
    <property type="match status" value="1"/>
</dbReference>
<evidence type="ECO:0000259" key="9">
    <source>
        <dbReference type="Pfam" id="PF24779"/>
    </source>
</evidence>
<feature type="compositionally biased region" description="Basic and acidic residues" evidence="8">
    <location>
        <begin position="230"/>
        <end position="285"/>
    </location>
</feature>
<feature type="compositionally biased region" description="Low complexity" evidence="8">
    <location>
        <begin position="318"/>
        <end position="330"/>
    </location>
</feature>
<keyword evidence="3" id="KW-0698">rRNA processing</keyword>
<evidence type="ECO:0000256" key="8">
    <source>
        <dbReference type="SAM" id="MobiDB-lite"/>
    </source>
</evidence>
<feature type="domain" description="UTP23 sensor motif region" evidence="9">
    <location>
        <begin position="211"/>
        <end position="230"/>
    </location>
</feature>
<evidence type="ECO:0000256" key="3">
    <source>
        <dbReference type="ARBA" id="ARBA00022552"/>
    </source>
</evidence>
<evidence type="ECO:0000256" key="1">
    <source>
        <dbReference type="ARBA" id="ARBA00004604"/>
    </source>
</evidence>
<dbReference type="AlphaFoldDB" id="A0A3N4IZU8"/>